<evidence type="ECO:0000313" key="14">
    <source>
        <dbReference type="EMBL" id="PJZ70700.1"/>
    </source>
</evidence>
<dbReference type="SMART" id="SM00448">
    <property type="entry name" value="REC"/>
    <property type="match status" value="1"/>
</dbReference>
<evidence type="ECO:0000313" key="15">
    <source>
        <dbReference type="EMBL" id="PJZ73910.1"/>
    </source>
</evidence>
<dbReference type="InterPro" id="IPR001789">
    <property type="entry name" value="Sig_transdc_resp-reg_receiver"/>
</dbReference>
<dbReference type="Pfam" id="PF08448">
    <property type="entry name" value="PAS_4"/>
    <property type="match status" value="1"/>
</dbReference>
<dbReference type="CDD" id="cd00082">
    <property type="entry name" value="HisKA"/>
    <property type="match status" value="1"/>
</dbReference>
<dbReference type="CDD" id="cd00156">
    <property type="entry name" value="REC"/>
    <property type="match status" value="1"/>
</dbReference>
<dbReference type="Pfam" id="PF00989">
    <property type="entry name" value="PAS"/>
    <property type="match status" value="1"/>
</dbReference>
<dbReference type="InterPro" id="IPR013656">
    <property type="entry name" value="PAS_4"/>
</dbReference>
<keyword evidence="16" id="KW-1185">Reference proteome</keyword>
<dbReference type="InterPro" id="IPR013767">
    <property type="entry name" value="PAS_fold"/>
</dbReference>
<dbReference type="Pfam" id="PF00512">
    <property type="entry name" value="HisKA"/>
    <property type="match status" value="1"/>
</dbReference>
<dbReference type="SUPFAM" id="SSF55874">
    <property type="entry name" value="ATPase domain of HSP90 chaperone/DNA topoisomerase II/histidine kinase"/>
    <property type="match status" value="1"/>
</dbReference>
<evidence type="ECO:0000256" key="7">
    <source>
        <dbReference type="ARBA" id="ARBA00022840"/>
    </source>
</evidence>
<dbReference type="InterPro" id="IPR035965">
    <property type="entry name" value="PAS-like_dom_sf"/>
</dbReference>
<dbReference type="PROSITE" id="PS50109">
    <property type="entry name" value="HIS_KIN"/>
    <property type="match status" value="1"/>
</dbReference>
<keyword evidence="4" id="KW-0808">Transferase</keyword>
<evidence type="ECO:0000256" key="8">
    <source>
        <dbReference type="ARBA" id="ARBA00023012"/>
    </source>
</evidence>
<comment type="catalytic activity">
    <reaction evidence="1">
        <text>ATP + protein L-histidine = ADP + protein N-phospho-L-histidine.</text>
        <dbReference type="EC" id="2.7.13.3"/>
    </reaction>
</comment>
<dbReference type="PRINTS" id="PR00344">
    <property type="entry name" value="BCTRLSENSOR"/>
</dbReference>
<dbReference type="Gene3D" id="1.10.287.130">
    <property type="match status" value="1"/>
</dbReference>
<dbReference type="InterPro" id="IPR005467">
    <property type="entry name" value="His_kinase_dom"/>
</dbReference>
<dbReference type="EC" id="2.7.13.3" evidence="2"/>
<organism evidence="15 17">
    <name type="scientific">Leptospira perolatii</name>
    <dbReference type="NCBI Taxonomy" id="2023191"/>
    <lineage>
        <taxon>Bacteria</taxon>
        <taxon>Pseudomonadati</taxon>
        <taxon>Spirochaetota</taxon>
        <taxon>Spirochaetia</taxon>
        <taxon>Leptospirales</taxon>
        <taxon>Leptospiraceae</taxon>
        <taxon>Leptospira</taxon>
    </lineage>
</organism>
<dbReference type="SMART" id="SM00091">
    <property type="entry name" value="PAS"/>
    <property type="match status" value="2"/>
</dbReference>
<evidence type="ECO:0000256" key="2">
    <source>
        <dbReference type="ARBA" id="ARBA00012438"/>
    </source>
</evidence>
<dbReference type="PROSITE" id="PS50113">
    <property type="entry name" value="PAC"/>
    <property type="match status" value="1"/>
</dbReference>
<feature type="domain" description="Histidine kinase" evidence="10">
    <location>
        <begin position="277"/>
        <end position="500"/>
    </location>
</feature>
<dbReference type="InterPro" id="IPR003661">
    <property type="entry name" value="HisK_dim/P_dom"/>
</dbReference>
<evidence type="ECO:0000256" key="9">
    <source>
        <dbReference type="PROSITE-ProRule" id="PRU00169"/>
    </source>
</evidence>
<dbReference type="SUPFAM" id="SSF52172">
    <property type="entry name" value="CheY-like"/>
    <property type="match status" value="1"/>
</dbReference>
<dbReference type="InterPro" id="IPR036097">
    <property type="entry name" value="HisK_dim/P_sf"/>
</dbReference>
<dbReference type="EMBL" id="NPDY01000002">
    <property type="protein sequence ID" value="PJZ70700.1"/>
    <property type="molecule type" value="Genomic_DNA"/>
</dbReference>
<keyword evidence="6" id="KW-0418">Kinase</keyword>
<evidence type="ECO:0000259" key="12">
    <source>
        <dbReference type="PROSITE" id="PS50112"/>
    </source>
</evidence>
<dbReference type="Proteomes" id="UP000231962">
    <property type="component" value="Unassembled WGS sequence"/>
</dbReference>
<dbReference type="Pfam" id="PF00072">
    <property type="entry name" value="Response_reg"/>
    <property type="match status" value="1"/>
</dbReference>
<dbReference type="SUPFAM" id="SSF55785">
    <property type="entry name" value="PYP-like sensor domain (PAS domain)"/>
    <property type="match status" value="2"/>
</dbReference>
<keyword evidence="8" id="KW-0902">Two-component regulatory system</keyword>
<dbReference type="AlphaFoldDB" id="A0A2M9ZP97"/>
<dbReference type="Gene3D" id="3.40.50.2300">
    <property type="match status" value="1"/>
</dbReference>
<dbReference type="SUPFAM" id="SSF47384">
    <property type="entry name" value="Homodimeric domain of signal transducing histidine kinase"/>
    <property type="match status" value="1"/>
</dbReference>
<dbReference type="GO" id="GO:0000155">
    <property type="term" value="F:phosphorelay sensor kinase activity"/>
    <property type="evidence" value="ECO:0007669"/>
    <property type="project" value="InterPro"/>
</dbReference>
<dbReference type="EMBL" id="NPDZ01000003">
    <property type="protein sequence ID" value="PJZ73910.1"/>
    <property type="molecule type" value="Genomic_DNA"/>
</dbReference>
<dbReference type="SMART" id="SM00388">
    <property type="entry name" value="HisKA"/>
    <property type="match status" value="1"/>
</dbReference>
<keyword evidence="3 9" id="KW-0597">Phosphoprotein</keyword>
<feature type="modified residue" description="4-aspartylphosphate" evidence="9">
    <location>
        <position position="573"/>
    </location>
</feature>
<evidence type="ECO:0000256" key="3">
    <source>
        <dbReference type="ARBA" id="ARBA00022553"/>
    </source>
</evidence>
<evidence type="ECO:0000256" key="4">
    <source>
        <dbReference type="ARBA" id="ARBA00022679"/>
    </source>
</evidence>
<dbReference type="InterPro" id="IPR000014">
    <property type="entry name" value="PAS"/>
</dbReference>
<accession>A0A2M9ZP97</accession>
<dbReference type="Proteomes" id="UP000231990">
    <property type="component" value="Unassembled WGS sequence"/>
</dbReference>
<keyword evidence="7" id="KW-0067">ATP-binding</keyword>
<sequence length="644" mass="72211">MMDEGYISEGLQSGIELIQGEFLYQAIAKNFPNGAIAIFDRDLRYVLIEGEILPDLGLSPKLIVGKLAREVLPPDIYATMEPHYRATLLGQKTVCEISLRERIFNVHHVPIKQGAGEIAYGMAMIQDITENKKVENELRESRHIYQELVENISDVIFSLDIEGRVTFVSSVVEPKSGYKIQEILNKHFLDFVVEEDKGPVQKIINSTIKGNREVFEHRALVKSGQYLWVQISTHPIVRDGKIVGVGGIMKDVTKRRQLEHQLIQAQKLDSLGNLAGGIAHDFNNILSIMLGHLSLLEKYSDDVERRTKNISSIGNAINRGTSLVRQLLTFARRADTTMELLNINNVVSEVVSLLKQTFPKLIQIESSLEEKMPLILADHTQIHQVIINLCINARDAMLPSGGKLLLRVCAVSCEQVRAFYPDATPSHYIELSVSDTGEGMDEFTRERIFEPFFTTKEPGKGTGLGLATVFGIVERHRGYITVESTLGVGTKFHLYFPAQTESSSFKLDSGTHLTEPPGGRETILVVEDEEMLREMVRVLLEGKGYTVLMVPNGREAINKYGDHLSEIDLVLSDIGLPEISGDQLFYQMKKLQPKLKVILASGFIDPEKKIEMIRAGVKDVLQKPYIPNEILKKIRSAIDDQLIE</sequence>
<dbReference type="OrthoDB" id="9815750at2"/>
<dbReference type="Gene3D" id="3.30.565.10">
    <property type="entry name" value="Histidine kinase-like ATPase, C-terminal domain"/>
    <property type="match status" value="1"/>
</dbReference>
<dbReference type="SMART" id="SM00086">
    <property type="entry name" value="PAC"/>
    <property type="match status" value="1"/>
</dbReference>
<gene>
    <name evidence="14" type="ORF">CH360_04015</name>
    <name evidence="15" type="ORF">CH373_07155</name>
</gene>
<dbReference type="Gene3D" id="3.30.450.20">
    <property type="entry name" value="PAS domain"/>
    <property type="match status" value="2"/>
</dbReference>
<evidence type="ECO:0000259" key="11">
    <source>
        <dbReference type="PROSITE" id="PS50110"/>
    </source>
</evidence>
<evidence type="ECO:0000259" key="13">
    <source>
        <dbReference type="PROSITE" id="PS50113"/>
    </source>
</evidence>
<dbReference type="InterPro" id="IPR011006">
    <property type="entry name" value="CheY-like_superfamily"/>
</dbReference>
<dbReference type="InterPro" id="IPR036890">
    <property type="entry name" value="HATPase_C_sf"/>
</dbReference>
<reference evidence="16 17" key="1">
    <citation type="submission" date="2017-07" db="EMBL/GenBank/DDBJ databases">
        <title>Leptospira spp. isolated from tropical soils.</title>
        <authorList>
            <person name="Thibeaux R."/>
            <person name="Iraola G."/>
            <person name="Ferres I."/>
            <person name="Bierque E."/>
            <person name="Girault D."/>
            <person name="Soupe-Gilbert M.-E."/>
            <person name="Picardeau M."/>
            <person name="Goarant C."/>
        </authorList>
    </citation>
    <scope>NUCLEOTIDE SEQUENCE [LARGE SCALE GENOMIC DNA]</scope>
    <source>
        <strain evidence="15 17">FH1-B-B1</strain>
        <strain evidence="14 16">FH1-B-C1</strain>
    </source>
</reference>
<evidence type="ECO:0000313" key="17">
    <source>
        <dbReference type="Proteomes" id="UP000231990"/>
    </source>
</evidence>
<name>A0A2M9ZP97_9LEPT</name>
<dbReference type="GO" id="GO:0005524">
    <property type="term" value="F:ATP binding"/>
    <property type="evidence" value="ECO:0007669"/>
    <property type="project" value="UniProtKB-KW"/>
</dbReference>
<dbReference type="CDD" id="cd00130">
    <property type="entry name" value="PAS"/>
    <property type="match status" value="1"/>
</dbReference>
<dbReference type="PROSITE" id="PS50110">
    <property type="entry name" value="RESPONSE_REGULATORY"/>
    <property type="match status" value="1"/>
</dbReference>
<dbReference type="InterPro" id="IPR004358">
    <property type="entry name" value="Sig_transdc_His_kin-like_C"/>
</dbReference>
<comment type="caution">
    <text evidence="15">The sequence shown here is derived from an EMBL/GenBank/DDBJ whole genome shotgun (WGS) entry which is preliminary data.</text>
</comment>
<feature type="domain" description="PAC" evidence="13">
    <location>
        <begin position="213"/>
        <end position="264"/>
    </location>
</feature>
<evidence type="ECO:0000256" key="5">
    <source>
        <dbReference type="ARBA" id="ARBA00022741"/>
    </source>
</evidence>
<keyword evidence="5" id="KW-0547">Nucleotide-binding</keyword>
<dbReference type="NCBIfam" id="TIGR00229">
    <property type="entry name" value="sensory_box"/>
    <property type="match status" value="2"/>
</dbReference>
<dbReference type="GO" id="GO:0006355">
    <property type="term" value="P:regulation of DNA-templated transcription"/>
    <property type="evidence" value="ECO:0007669"/>
    <property type="project" value="InterPro"/>
</dbReference>
<evidence type="ECO:0000256" key="6">
    <source>
        <dbReference type="ARBA" id="ARBA00022777"/>
    </source>
</evidence>
<dbReference type="InterPro" id="IPR001610">
    <property type="entry name" value="PAC"/>
</dbReference>
<feature type="domain" description="Response regulatory" evidence="11">
    <location>
        <begin position="522"/>
        <end position="638"/>
    </location>
</feature>
<evidence type="ECO:0000313" key="16">
    <source>
        <dbReference type="Proteomes" id="UP000231962"/>
    </source>
</evidence>
<evidence type="ECO:0000256" key="1">
    <source>
        <dbReference type="ARBA" id="ARBA00000085"/>
    </source>
</evidence>
<proteinExistence type="predicted"/>
<evidence type="ECO:0000259" key="10">
    <source>
        <dbReference type="PROSITE" id="PS50109"/>
    </source>
</evidence>
<dbReference type="Pfam" id="PF02518">
    <property type="entry name" value="HATPase_c"/>
    <property type="match status" value="1"/>
</dbReference>
<dbReference type="InterPro" id="IPR000700">
    <property type="entry name" value="PAS-assoc_C"/>
</dbReference>
<dbReference type="PANTHER" id="PTHR43065">
    <property type="entry name" value="SENSOR HISTIDINE KINASE"/>
    <property type="match status" value="1"/>
</dbReference>
<dbReference type="SMART" id="SM00387">
    <property type="entry name" value="HATPase_c"/>
    <property type="match status" value="1"/>
</dbReference>
<dbReference type="InterPro" id="IPR003594">
    <property type="entry name" value="HATPase_dom"/>
</dbReference>
<feature type="domain" description="PAS" evidence="12">
    <location>
        <begin position="141"/>
        <end position="211"/>
    </location>
</feature>
<dbReference type="PROSITE" id="PS50112">
    <property type="entry name" value="PAS"/>
    <property type="match status" value="1"/>
</dbReference>
<protein>
    <recommendedName>
        <fullName evidence="2">histidine kinase</fullName>
        <ecNumber evidence="2">2.7.13.3</ecNumber>
    </recommendedName>
</protein>
<dbReference type="PANTHER" id="PTHR43065:SF46">
    <property type="entry name" value="C4-DICARBOXYLATE TRANSPORT SENSOR PROTEIN DCTB"/>
    <property type="match status" value="1"/>
</dbReference>